<dbReference type="EMBL" id="CDMZ01004794">
    <property type="protein sequence ID" value="CEM50930.1"/>
    <property type="molecule type" value="Genomic_DNA"/>
</dbReference>
<feature type="compositionally biased region" description="Basic and acidic residues" evidence="2">
    <location>
        <begin position="419"/>
        <end position="437"/>
    </location>
</feature>
<keyword evidence="3" id="KW-0732">Signal</keyword>
<feature type="compositionally biased region" description="Basic and acidic residues" evidence="2">
    <location>
        <begin position="1402"/>
        <end position="1439"/>
    </location>
</feature>
<dbReference type="PANTHER" id="PTHR47942">
    <property type="entry name" value="TETRATRICOPEPTIDE REPEAT (TPR)-LIKE SUPERFAMILY PROTEIN-RELATED"/>
    <property type="match status" value="1"/>
</dbReference>
<feature type="compositionally biased region" description="Low complexity" evidence="2">
    <location>
        <begin position="1573"/>
        <end position="1588"/>
    </location>
</feature>
<feature type="region of interest" description="Disordered" evidence="2">
    <location>
        <begin position="993"/>
        <end position="1013"/>
    </location>
</feature>
<feature type="region of interest" description="Disordered" evidence="2">
    <location>
        <begin position="412"/>
        <end position="467"/>
    </location>
</feature>
<feature type="compositionally biased region" description="Low complexity" evidence="2">
    <location>
        <begin position="998"/>
        <end position="1012"/>
    </location>
</feature>
<feature type="compositionally biased region" description="Polar residues" evidence="2">
    <location>
        <begin position="388"/>
        <end position="401"/>
    </location>
</feature>
<keyword evidence="1" id="KW-0677">Repeat</keyword>
<evidence type="ECO:0000256" key="2">
    <source>
        <dbReference type="SAM" id="MobiDB-lite"/>
    </source>
</evidence>
<feature type="signal peptide" evidence="3">
    <location>
        <begin position="1"/>
        <end position="20"/>
    </location>
</feature>
<feature type="compositionally biased region" description="Basic and acidic residues" evidence="2">
    <location>
        <begin position="1267"/>
        <end position="1277"/>
    </location>
</feature>
<dbReference type="PANTHER" id="PTHR47942:SF63">
    <property type="entry name" value="PENTATRICOPEPTIDE REPEAT-CONTAINING PROTEIN"/>
    <property type="match status" value="1"/>
</dbReference>
<feature type="region of interest" description="Disordered" evidence="2">
    <location>
        <begin position="1571"/>
        <end position="1595"/>
    </location>
</feature>
<evidence type="ECO:0000313" key="4">
    <source>
        <dbReference type="EMBL" id="CEM50930.1"/>
    </source>
</evidence>
<dbReference type="InterPro" id="IPR011990">
    <property type="entry name" value="TPR-like_helical_dom_sf"/>
</dbReference>
<name>A0A0G4I294_9ALVE</name>
<proteinExistence type="predicted"/>
<feature type="compositionally biased region" description="Basic residues" evidence="2">
    <location>
        <begin position="66"/>
        <end position="78"/>
    </location>
</feature>
<feature type="region of interest" description="Disordered" evidence="2">
    <location>
        <begin position="310"/>
        <end position="347"/>
    </location>
</feature>
<organism evidence="4">
    <name type="scientific">Chromera velia CCMP2878</name>
    <dbReference type="NCBI Taxonomy" id="1169474"/>
    <lineage>
        <taxon>Eukaryota</taxon>
        <taxon>Sar</taxon>
        <taxon>Alveolata</taxon>
        <taxon>Colpodellida</taxon>
        <taxon>Chromeraceae</taxon>
        <taxon>Chromera</taxon>
    </lineage>
</organism>
<evidence type="ECO:0008006" key="5">
    <source>
        <dbReference type="Google" id="ProtNLM"/>
    </source>
</evidence>
<feature type="region of interest" description="Disordered" evidence="2">
    <location>
        <begin position="1522"/>
        <end position="1541"/>
    </location>
</feature>
<gene>
    <name evidence="4" type="ORF">Cvel_10276</name>
</gene>
<feature type="region of interest" description="Disordered" evidence="2">
    <location>
        <begin position="33"/>
        <end position="94"/>
    </location>
</feature>
<feature type="chain" id="PRO_5005192121" description="Pentacotripeptide-repeat region of PRORP domain-containing protein" evidence="3">
    <location>
        <begin position="21"/>
        <end position="1595"/>
    </location>
</feature>
<accession>A0A0G4I294</accession>
<feature type="compositionally biased region" description="Basic and acidic residues" evidence="2">
    <location>
        <begin position="1285"/>
        <end position="1296"/>
    </location>
</feature>
<reference evidence="4" key="1">
    <citation type="submission" date="2014-11" db="EMBL/GenBank/DDBJ databases">
        <authorList>
            <person name="Otto D Thomas"/>
            <person name="Naeem Raeece"/>
        </authorList>
    </citation>
    <scope>NUCLEOTIDE SEQUENCE</scope>
</reference>
<feature type="region of interest" description="Disordered" evidence="2">
    <location>
        <begin position="1393"/>
        <end position="1442"/>
    </location>
</feature>
<protein>
    <recommendedName>
        <fullName evidence="5">Pentacotripeptide-repeat region of PRORP domain-containing protein</fullName>
    </recommendedName>
</protein>
<feature type="region of interest" description="Disordered" evidence="2">
    <location>
        <begin position="1267"/>
        <end position="1296"/>
    </location>
</feature>
<feature type="region of interest" description="Disordered" evidence="2">
    <location>
        <begin position="388"/>
        <end position="407"/>
    </location>
</feature>
<feature type="compositionally biased region" description="Polar residues" evidence="2">
    <location>
        <begin position="443"/>
        <end position="455"/>
    </location>
</feature>
<dbReference type="VEuPathDB" id="CryptoDB:Cvel_10276"/>
<evidence type="ECO:0000256" key="1">
    <source>
        <dbReference type="ARBA" id="ARBA00022737"/>
    </source>
</evidence>
<dbReference type="InterPro" id="IPR051222">
    <property type="entry name" value="PPR/CCM1_RNA-binding"/>
</dbReference>
<dbReference type="Gene3D" id="1.25.40.10">
    <property type="entry name" value="Tetratricopeptide repeat domain"/>
    <property type="match status" value="2"/>
</dbReference>
<sequence length="1595" mass="178966">MGSLILGLGVLMLLTTPSRYEVACFVSGVLPLPSGPEKRRKTPSVHSLRLSTLLPDSGAASEQRQNRLRAPPRRRKTTGKGLPSPFLPLPSASPSPVNSVATVQTICEKAKRLGGDEDVMALEEEMKKNHWGDLAEEGVLDAVFSRLHSRRHFTASVALWKVVRSRVWDALHHNTSEGIPLFSERSLELVLYAMTKRVGVRESSSPPSLLMGVQIEDKEGEVWGEIPSKREEGGLPLRSWSDMAVDVWTIGVAYFDFLHAKEHPSRVAVYRLPRRLIVKLIGYRRRVRKLFGHRASNAMWIEINSGARLNASNRTPSSAGGEGVQGPRAGDEENGQSEANGDGAMNFGTISVVGSEEARSRALRLIQKIMTEEGEDLNWFPKVNSQSLPHAQQTHTLSNGPFSLEHPAGVQIESPSVEKGSRGKSDSLSEQPERDKTLAGASPSPSHSETSQKGSETVGEGKGERNARPVGYSFSSLFPSPEAAARICEVFAFSDPFPGRARLVKDLWKLVSPRLRPFLSLPSWTVVDFENAIECLSAAQRSRKAQLGVVEVFKRAREHTRIGYVPNNEERDEHDFLPFRKPSHASYKAALFAHVMLTPRNASSEDVSRRVNEFMDLYAEMVGIPLDDASFWESSLRFAISLSEGPETPLETGRHISWFVEGMIAMMGVSVGLYPSASVLISLTRMHCKVVKSPLCSAEVVWAAYIELKEMERRGKAFLPPFLYPKTIATIALGGGLVGGVNAGRLLSVVSDFIKVRRTAEGFGVRVPLFRMIVKGLERARGGAMGEAALRLFRVMKERGGEVIDVEALNAVLECIRKTEDLEGDGRLVDAAFAEVEDMRSRGVLLNAQTYVHLVAICARANSPRWRRAQSLLTYMEKKAELRGNEFAYAHTIHALASADGGPLWEEALDVFKQSRRKGVLFSSSAVPVALMAALENAPGGARWGIAKQVFVDCIRVEGDVNVKEERYRRTRHTLHLFKALLAVLVKSQQQETEGRRSSSLSPSSSRSSSPSAPLNWKEEVWWILENMEKFGIEPDAEFFTLVMRVIERRAQRDSSAWEEGLLLFDEIKKRTAVEKAGRRERQIAGSGEFHRTLISTLCKSAGGPRWMEALLILQEMHELRIPISRQTFHLVLEGLATAEGGGRLPEALQVFEMMKEEMGKRAAREAQGHMLPEEGMWVQKSEGRHEGGEEEYRRQQKNLRSFLDDEEERHRRNAMSAWVSQLLFARERRREAKARASRSLGVRRLLVADVDREEVIMSNDYLQREREREKLGREEKGNDEESGEMEKTSFRSRDDGLFVGGDRAPPWVVSDECLDDEDEDLFEGDERVQSEIEDDLFETGEEDCVGLHYCPSVSWLKEENQTKSVEREMYWESESELINSFPLLFSFEEEPEIPPFGEVSGRGKEKIGREEEEQRERVLSVLEKKGETQSEGERRDVSSEEEFDAACDSDLVTGDSVAVLLLLKCVRNRIPYIRLKRKTDEENGETEGNEEEEVEGIVGVAADLVRKWERAARRLVQRTVNERKGAQESQGGERGRIEMRRRQNLERRLERERQKVRAELMKLLREVKVLESTSNTSSSRSSSSSSSGWIVSPD</sequence>
<evidence type="ECO:0000256" key="3">
    <source>
        <dbReference type="SAM" id="SignalP"/>
    </source>
</evidence>